<sequence>MTVPNRTLMAVFCQQLGVTEPALKLLLGILAGYPLALIHRLYLYKKSEKLQCVFFTLAGLAIGFWNFGWGIFHCFFSVVFTYFVISLLKASALSVGIVFISTFSYLLTGYILTSSETYDITWTMPYCILVLRLIGVAFDAYDGTYASGISSNKTALKQVPTLLQMLGHSFFPSGFLVGPQFSMAQFLDFSNGKFNSKGSDGKELPPDSLMASLFRFGQGLLYLSIFQMLSFYVSDDLLISDDFAQMCIFKKLILMGLWGRYTLYKYISCWLLTEGACIMFGLSYNKNDKGEVKWDAVTNINLSIFENCTEFNHYIQSFNLNTNQWVAKYIYKRLKFLGNKYVSQASVLLFLAVWHGLHSGYYLTFLHEFIVIFVERDVKSFVKSNPTLEQRLRNPIVNIIVIVLLRLYTFIFIGWALLPFVFLQYPRYLTAFANCNYAGIFVHYLWPVAYGPLLKFLFKFVSTDDVKDR</sequence>
<dbReference type="FunCoup" id="A0A6J2YF33">
    <property type="interactions" value="299"/>
</dbReference>
<comment type="pathway">
    <text evidence="15">Phospholipid metabolism.</text>
</comment>
<keyword evidence="10" id="KW-0443">Lipid metabolism</keyword>
<dbReference type="CTD" id="10763"/>
<keyword evidence="7 19" id="KW-0812">Transmembrane</keyword>
<name>A0A6J2YF33_SITOR</name>
<accession>A0A6J2YF33</accession>
<evidence type="ECO:0000256" key="14">
    <source>
        <dbReference type="ARBA" id="ARBA00023315"/>
    </source>
</evidence>
<evidence type="ECO:0000256" key="18">
    <source>
        <dbReference type="ARBA" id="ARBA00039721"/>
    </source>
</evidence>
<feature type="transmembrane region" description="Helical" evidence="19">
    <location>
        <begin position="428"/>
        <end position="446"/>
    </location>
</feature>
<evidence type="ECO:0000256" key="7">
    <source>
        <dbReference type="ARBA" id="ARBA00022692"/>
    </source>
</evidence>
<evidence type="ECO:0000256" key="4">
    <source>
        <dbReference type="ARBA" id="ARBA00010323"/>
    </source>
</evidence>
<feature type="transmembrane region" description="Helical" evidence="19">
    <location>
        <begin position="124"/>
        <end position="141"/>
    </location>
</feature>
<evidence type="ECO:0000256" key="15">
    <source>
        <dbReference type="ARBA" id="ARBA00025707"/>
    </source>
</evidence>
<evidence type="ECO:0000256" key="5">
    <source>
        <dbReference type="ARBA" id="ARBA00022516"/>
    </source>
</evidence>
<dbReference type="InterPro" id="IPR049941">
    <property type="entry name" value="LPLAT_7/PORCN-like"/>
</dbReference>
<gene>
    <name evidence="21" type="primary">LOC115886780</name>
</gene>
<evidence type="ECO:0000256" key="2">
    <source>
        <dbReference type="ARBA" id="ARBA00004240"/>
    </source>
</evidence>
<evidence type="ECO:0000313" key="20">
    <source>
        <dbReference type="Proteomes" id="UP000504635"/>
    </source>
</evidence>
<evidence type="ECO:0000256" key="11">
    <source>
        <dbReference type="ARBA" id="ARBA00023136"/>
    </source>
</evidence>
<feature type="transmembrane region" description="Helical" evidence="19">
    <location>
        <begin position="208"/>
        <end position="233"/>
    </location>
</feature>
<dbReference type="KEGG" id="soy:115886780"/>
<feature type="transmembrane region" description="Helical" evidence="19">
    <location>
        <begin position="337"/>
        <end position="354"/>
    </location>
</feature>
<keyword evidence="5" id="KW-0444">Lipid biosynthesis</keyword>
<feature type="transmembrane region" description="Helical" evidence="19">
    <location>
        <begin position="55"/>
        <end position="85"/>
    </location>
</feature>
<dbReference type="GO" id="GO:0030258">
    <property type="term" value="P:lipid modification"/>
    <property type="evidence" value="ECO:0007669"/>
    <property type="project" value="TreeGrafter"/>
</dbReference>
<dbReference type="EC" id="2.3.1.n6" evidence="17"/>
<dbReference type="GO" id="GO:0071617">
    <property type="term" value="F:lysophospholipid acyltransferase activity"/>
    <property type="evidence" value="ECO:0007669"/>
    <property type="project" value="TreeGrafter"/>
</dbReference>
<feature type="transmembrane region" description="Helical" evidence="19">
    <location>
        <begin position="91"/>
        <end position="112"/>
    </location>
</feature>
<proteinExistence type="inferred from homology"/>
<dbReference type="GO" id="GO:0016020">
    <property type="term" value="C:membrane"/>
    <property type="evidence" value="ECO:0007669"/>
    <property type="project" value="UniProtKB-SubCell"/>
</dbReference>
<dbReference type="GO" id="GO:0006656">
    <property type="term" value="P:phosphatidylcholine biosynthetic process"/>
    <property type="evidence" value="ECO:0007669"/>
    <property type="project" value="TreeGrafter"/>
</dbReference>
<evidence type="ECO:0000313" key="21">
    <source>
        <dbReference type="RefSeq" id="XP_030761956.1"/>
    </source>
</evidence>
<evidence type="ECO:0000256" key="3">
    <source>
        <dbReference type="ARBA" id="ARBA00005074"/>
    </source>
</evidence>
<keyword evidence="8" id="KW-0256">Endoplasmic reticulum</keyword>
<keyword evidence="9 19" id="KW-1133">Transmembrane helix</keyword>
<feature type="transmembrane region" description="Helical" evidence="19">
    <location>
        <begin position="399"/>
        <end position="422"/>
    </location>
</feature>
<feature type="transmembrane region" description="Helical" evidence="19">
    <location>
        <begin position="161"/>
        <end position="187"/>
    </location>
</feature>
<protein>
    <recommendedName>
        <fullName evidence="18">Lysophospholipid acyltransferase 5</fullName>
        <ecNumber evidence="16">2.3.1.23</ecNumber>
        <ecNumber evidence="17">2.3.1.n6</ecNumber>
    </recommendedName>
</protein>
<dbReference type="RefSeq" id="XP_030761956.1">
    <property type="nucleotide sequence ID" value="XM_030906096.1"/>
</dbReference>
<evidence type="ECO:0000256" key="9">
    <source>
        <dbReference type="ARBA" id="ARBA00022989"/>
    </source>
</evidence>
<keyword evidence="13" id="KW-1208">Phospholipid metabolism</keyword>
<dbReference type="InterPro" id="IPR004299">
    <property type="entry name" value="MBOAT_fam"/>
</dbReference>
<dbReference type="GO" id="GO:0047184">
    <property type="term" value="F:1-acylglycerophosphocholine O-acyltransferase activity"/>
    <property type="evidence" value="ECO:0007669"/>
    <property type="project" value="UniProtKB-EC"/>
</dbReference>
<dbReference type="Proteomes" id="UP000504635">
    <property type="component" value="Unplaced"/>
</dbReference>
<dbReference type="GeneID" id="115886780"/>
<evidence type="ECO:0000256" key="19">
    <source>
        <dbReference type="SAM" id="Phobius"/>
    </source>
</evidence>
<dbReference type="OrthoDB" id="5974730at2759"/>
<feature type="transmembrane region" description="Helical" evidence="19">
    <location>
        <begin position="25"/>
        <end position="43"/>
    </location>
</feature>
<dbReference type="EC" id="2.3.1.23" evidence="16"/>
<evidence type="ECO:0000256" key="8">
    <source>
        <dbReference type="ARBA" id="ARBA00022824"/>
    </source>
</evidence>
<keyword evidence="11 19" id="KW-0472">Membrane</keyword>
<dbReference type="PANTHER" id="PTHR13906:SF14">
    <property type="entry name" value="LYSOPHOSPHOLIPID ACYLTRANSFERASE 5"/>
    <property type="match status" value="1"/>
</dbReference>
<dbReference type="InParanoid" id="A0A6J2YF33"/>
<keyword evidence="12" id="KW-0594">Phospholipid biosynthesis</keyword>
<dbReference type="PANTHER" id="PTHR13906">
    <property type="entry name" value="PORCUPINE"/>
    <property type="match status" value="1"/>
</dbReference>
<comment type="similarity">
    <text evidence="4">Belongs to the membrane-bound acyltransferase family.</text>
</comment>
<evidence type="ECO:0000256" key="10">
    <source>
        <dbReference type="ARBA" id="ARBA00023098"/>
    </source>
</evidence>
<evidence type="ECO:0000256" key="6">
    <source>
        <dbReference type="ARBA" id="ARBA00022679"/>
    </source>
</evidence>
<comment type="subcellular location">
    <subcellularLocation>
        <location evidence="2">Endoplasmic reticulum</location>
    </subcellularLocation>
    <subcellularLocation>
        <location evidence="1">Membrane</location>
        <topology evidence="1">Multi-pass membrane protein</topology>
    </subcellularLocation>
</comment>
<keyword evidence="6" id="KW-0808">Transferase</keyword>
<evidence type="ECO:0000256" key="1">
    <source>
        <dbReference type="ARBA" id="ARBA00004141"/>
    </source>
</evidence>
<dbReference type="Pfam" id="PF03062">
    <property type="entry name" value="MBOAT"/>
    <property type="match status" value="1"/>
</dbReference>
<evidence type="ECO:0000256" key="16">
    <source>
        <dbReference type="ARBA" id="ARBA00026120"/>
    </source>
</evidence>
<dbReference type="AlphaFoldDB" id="A0A6J2YF33"/>
<keyword evidence="14 21" id="KW-0012">Acyltransferase</keyword>
<comment type="pathway">
    <text evidence="3">Lipid metabolism; phospholipid metabolism.</text>
</comment>
<evidence type="ECO:0000256" key="17">
    <source>
        <dbReference type="ARBA" id="ARBA00038923"/>
    </source>
</evidence>
<dbReference type="GO" id="GO:0005783">
    <property type="term" value="C:endoplasmic reticulum"/>
    <property type="evidence" value="ECO:0007669"/>
    <property type="project" value="UniProtKB-SubCell"/>
</dbReference>
<organism evidence="20 21">
    <name type="scientific">Sitophilus oryzae</name>
    <name type="common">Rice weevil</name>
    <name type="synonym">Curculio oryzae</name>
    <dbReference type="NCBI Taxonomy" id="7048"/>
    <lineage>
        <taxon>Eukaryota</taxon>
        <taxon>Metazoa</taxon>
        <taxon>Ecdysozoa</taxon>
        <taxon>Arthropoda</taxon>
        <taxon>Hexapoda</taxon>
        <taxon>Insecta</taxon>
        <taxon>Pterygota</taxon>
        <taxon>Neoptera</taxon>
        <taxon>Endopterygota</taxon>
        <taxon>Coleoptera</taxon>
        <taxon>Polyphaga</taxon>
        <taxon>Cucujiformia</taxon>
        <taxon>Curculionidae</taxon>
        <taxon>Dryophthorinae</taxon>
        <taxon>Sitophilus</taxon>
    </lineage>
</organism>
<evidence type="ECO:0000256" key="12">
    <source>
        <dbReference type="ARBA" id="ARBA00023209"/>
    </source>
</evidence>
<evidence type="ECO:0000256" key="13">
    <source>
        <dbReference type="ARBA" id="ARBA00023264"/>
    </source>
</evidence>
<keyword evidence="20" id="KW-1185">Reference proteome</keyword>
<reference evidence="21" key="1">
    <citation type="submission" date="2025-08" db="UniProtKB">
        <authorList>
            <consortium name="RefSeq"/>
        </authorList>
    </citation>
    <scope>IDENTIFICATION</scope>
    <source>
        <tissue evidence="21">Gonads</tissue>
    </source>
</reference>